<feature type="transmembrane region" description="Helical" evidence="4">
    <location>
        <begin position="45"/>
        <end position="63"/>
    </location>
</feature>
<evidence type="ECO:0000313" key="6">
    <source>
        <dbReference type="EMBL" id="BDX08578.1"/>
    </source>
</evidence>
<organism evidence="6 7">
    <name type="scientific">Planctobacterium marinum</name>
    <dbReference type="NCBI Taxonomy" id="1631968"/>
    <lineage>
        <taxon>Bacteria</taxon>
        <taxon>Pseudomonadati</taxon>
        <taxon>Pseudomonadota</taxon>
        <taxon>Gammaproteobacteria</taxon>
        <taxon>Alteromonadales</taxon>
        <taxon>Alteromonadaceae</taxon>
        <taxon>Planctobacterium</taxon>
    </lineage>
</organism>
<feature type="domain" description="HTH araC/xylS-type" evidence="5">
    <location>
        <begin position="271"/>
        <end position="372"/>
    </location>
</feature>
<evidence type="ECO:0000256" key="3">
    <source>
        <dbReference type="ARBA" id="ARBA00023163"/>
    </source>
</evidence>
<dbReference type="InterPro" id="IPR009057">
    <property type="entry name" value="Homeodomain-like_sf"/>
</dbReference>
<keyword evidence="2" id="KW-0238">DNA-binding</keyword>
<dbReference type="Proteomes" id="UP001333710">
    <property type="component" value="Chromosome"/>
</dbReference>
<dbReference type="AlphaFoldDB" id="A0AA48HZ89"/>
<keyword evidence="1" id="KW-0805">Transcription regulation</keyword>
<dbReference type="KEGG" id="pmaw:MACH26_40990"/>
<dbReference type="PANTHER" id="PTHR43280:SF29">
    <property type="entry name" value="ARAC-FAMILY TRANSCRIPTIONAL REGULATOR"/>
    <property type="match status" value="1"/>
</dbReference>
<accession>A0AA48HZ89</accession>
<feature type="transmembrane region" description="Helical" evidence="4">
    <location>
        <begin position="83"/>
        <end position="101"/>
    </location>
</feature>
<feature type="transmembrane region" description="Helical" evidence="4">
    <location>
        <begin position="141"/>
        <end position="165"/>
    </location>
</feature>
<evidence type="ECO:0000313" key="7">
    <source>
        <dbReference type="Proteomes" id="UP001333710"/>
    </source>
</evidence>
<proteinExistence type="predicted"/>
<dbReference type="RefSeq" id="WP_338294642.1">
    <property type="nucleotide sequence ID" value="NZ_AP027272.1"/>
</dbReference>
<feature type="transmembrane region" description="Helical" evidence="4">
    <location>
        <begin position="186"/>
        <end position="210"/>
    </location>
</feature>
<feature type="transmembrane region" description="Helical" evidence="4">
    <location>
        <begin position="18"/>
        <end position="36"/>
    </location>
</feature>
<gene>
    <name evidence="6" type="ORF">MACH26_40990</name>
</gene>
<feature type="transmembrane region" description="Helical" evidence="4">
    <location>
        <begin position="113"/>
        <end position="135"/>
    </location>
</feature>
<evidence type="ECO:0000259" key="5">
    <source>
        <dbReference type="PROSITE" id="PS01124"/>
    </source>
</evidence>
<keyword evidence="4" id="KW-1133">Transmembrane helix</keyword>
<evidence type="ECO:0000256" key="4">
    <source>
        <dbReference type="SAM" id="Phobius"/>
    </source>
</evidence>
<dbReference type="GO" id="GO:0003700">
    <property type="term" value="F:DNA-binding transcription factor activity"/>
    <property type="evidence" value="ECO:0007669"/>
    <property type="project" value="InterPro"/>
</dbReference>
<name>A0AA48HZ89_9ALTE</name>
<evidence type="ECO:0000256" key="1">
    <source>
        <dbReference type="ARBA" id="ARBA00023015"/>
    </source>
</evidence>
<reference evidence="6" key="1">
    <citation type="submission" date="2023-01" db="EMBL/GenBank/DDBJ databases">
        <title>Complete genome sequence of Planctobacterium marinum strain Dej080120_11.</title>
        <authorList>
            <person name="Ueki S."/>
            <person name="Maruyama F."/>
        </authorList>
    </citation>
    <scope>NUCLEOTIDE SEQUENCE</scope>
    <source>
        <strain evidence="6">Dej080120_11</strain>
    </source>
</reference>
<sequence length="381" mass="43313">MPAQEHFVFAHILNLYDAMQLMTTLLAFLLATPLLLKRDRQPGDYFLALFLVVQGLSLFKNLMYYNAIIGPHTLAFLHPFEPLPKILLPAFQGLILLWYVRAMMGKPLEIGSMLTWVGLGCAGFFCIISVAAYQLPPAFTYIANACHWAVSLFSVFTGIYAIKLMNEHDESLPHRFSSIERHNLKWLRWIASGFVFVWSMHLGASISGLIGWKEGAHYIGIISNVPPLFLMAIMVVYSQTHAISASNAIQEQKQDSEMEPSVNPKQAEQLNDLMIRVKVYQDPELRLEGLADSMDISPRTLSSLLNKHFKKNFYDFVNDFRVRDAQDQLVNPLNQGKTIQRIFEDAGFNSKTTFNTLFKKHTGYTPSEFRKRASSKIPKTV</sequence>
<dbReference type="GO" id="GO:0043565">
    <property type="term" value="F:sequence-specific DNA binding"/>
    <property type="evidence" value="ECO:0007669"/>
    <property type="project" value="InterPro"/>
</dbReference>
<keyword evidence="3" id="KW-0804">Transcription</keyword>
<dbReference type="Gene3D" id="1.10.10.60">
    <property type="entry name" value="Homeodomain-like"/>
    <property type="match status" value="2"/>
</dbReference>
<dbReference type="InterPro" id="IPR018060">
    <property type="entry name" value="HTH_AraC"/>
</dbReference>
<dbReference type="Pfam" id="PF12833">
    <property type="entry name" value="HTH_18"/>
    <property type="match status" value="1"/>
</dbReference>
<dbReference type="SMART" id="SM00342">
    <property type="entry name" value="HTH_ARAC"/>
    <property type="match status" value="1"/>
</dbReference>
<dbReference type="PROSITE" id="PS01124">
    <property type="entry name" value="HTH_ARAC_FAMILY_2"/>
    <property type="match status" value="1"/>
</dbReference>
<protein>
    <recommendedName>
        <fullName evidence="5">HTH araC/xylS-type domain-containing protein</fullName>
    </recommendedName>
</protein>
<keyword evidence="7" id="KW-1185">Reference proteome</keyword>
<dbReference type="PANTHER" id="PTHR43280">
    <property type="entry name" value="ARAC-FAMILY TRANSCRIPTIONAL REGULATOR"/>
    <property type="match status" value="1"/>
</dbReference>
<keyword evidence="4" id="KW-0472">Membrane</keyword>
<feature type="transmembrane region" description="Helical" evidence="4">
    <location>
        <begin position="216"/>
        <end position="237"/>
    </location>
</feature>
<keyword evidence="4" id="KW-0812">Transmembrane</keyword>
<dbReference type="SUPFAM" id="SSF46689">
    <property type="entry name" value="Homeodomain-like"/>
    <property type="match status" value="1"/>
</dbReference>
<evidence type="ECO:0000256" key="2">
    <source>
        <dbReference type="ARBA" id="ARBA00023125"/>
    </source>
</evidence>
<dbReference type="EMBL" id="AP027272">
    <property type="protein sequence ID" value="BDX08578.1"/>
    <property type="molecule type" value="Genomic_DNA"/>
</dbReference>